<evidence type="ECO:0000256" key="1">
    <source>
        <dbReference type="SAM" id="SignalP"/>
    </source>
</evidence>
<name>A0A2Z5IQV9_9BACT</name>
<evidence type="ECO:0000313" key="2">
    <source>
        <dbReference type="EMBL" id="AXE60944.1"/>
    </source>
</evidence>
<dbReference type="NCBIfam" id="NF045963">
    <property type="entry name" value="MAG3240_fam"/>
    <property type="match status" value="1"/>
</dbReference>
<feature type="signal peptide" evidence="1">
    <location>
        <begin position="1"/>
        <end position="22"/>
    </location>
</feature>
<evidence type="ECO:0008006" key="4">
    <source>
        <dbReference type="Google" id="ProtNLM"/>
    </source>
</evidence>
<proteinExistence type="predicted"/>
<dbReference type="EMBL" id="CP029295">
    <property type="protein sequence ID" value="AXE60944.1"/>
    <property type="molecule type" value="Genomic_DNA"/>
</dbReference>
<protein>
    <recommendedName>
        <fullName evidence="4">Lipoprotein</fullName>
    </recommendedName>
</protein>
<accession>A0A2Z5IQV9</accession>
<reference evidence="2 3" key="1">
    <citation type="submission" date="2018-05" db="EMBL/GenBank/DDBJ databases">
        <title>Annotation of the Mycoplasma phocidae genome.</title>
        <authorList>
            <person name="Brown D.R."/>
            <person name="Kutish G.F."/>
            <person name="Frasca S.Jr."/>
        </authorList>
    </citation>
    <scope>NUCLEOTIDE SEQUENCE [LARGE SCALE GENOMIC DNA]</scope>
    <source>
        <strain evidence="2 3">105</strain>
    </source>
</reference>
<dbReference type="RefSeq" id="WP_114191044.1">
    <property type="nucleotide sequence ID" value="NZ_CP029295.1"/>
</dbReference>
<dbReference type="AlphaFoldDB" id="A0A2Z5IQV9"/>
<keyword evidence="1" id="KW-0732">Signal</keyword>
<feature type="chain" id="PRO_5016403749" description="Lipoprotein" evidence="1">
    <location>
        <begin position="23"/>
        <end position="612"/>
    </location>
</feature>
<dbReference type="Proteomes" id="UP000252477">
    <property type="component" value="Chromosome"/>
</dbReference>
<keyword evidence="3" id="KW-1185">Reference proteome</keyword>
<sequence length="612" mass="71718">MRNRKKFLIFLPLILLPVPTLAAACQQTQKGIQIDENIINKKYLSNLTLQQIASLNEIKQFLFNNEKGNKVYLSVKQIDERQNDLIFENDLHYKPDFKTQQPFQQINTKYDNIKVQTTDNPKNDISQLFTEYNFEEIKKYNGYGNKWFYYLANLKGIDKDFYRVGDPYFFDFQTIIFRLVDDLKNNSGLVRERSLFSSNRKAILLENVFKNQYIQAKSWLKRDDIKEIFIKYLILYLNKFNLGIKKINIDWSSSTIKESIDKNTNFVSFKIKDIITFENKSIITDEIRNKTFYINNFRNYATNLKFGVGESGLKEKLPLFNDYVQNPLLNISSLKFLPVVDNINNFIKGYGSLNYWNSRGIVYLFSKFKNQILSLDIPDIYKENDLKYEIEDVKFTNYFATDQIIKLIIKVIKKDGSFKRYVLLSSNFDDHGHYLRAIALKNLPINLLKPQDYYIYSEHQLAQIKGIKIADFIDIDPNKPFKNLVQNAIDKVYEKWNNRNSVDVISIKKTDESLQVLVAYLNNYLLSYAIENDGNKIHSGIKKIELANISSDEPGTLVLNLEAFKFLDENDINFTNENEKPFYQFSIKLNGFKNYKGTSPNSFSLISKGEVK</sequence>
<organism evidence="2 3">
    <name type="scientific">[Mycoplasma] phocae</name>
    <dbReference type="NCBI Taxonomy" id="142651"/>
    <lineage>
        <taxon>Bacteria</taxon>
        <taxon>Bacillati</taxon>
        <taxon>Mycoplasmatota</taxon>
        <taxon>Mycoplasmoidales</taxon>
        <taxon>Metamycoplasmataceae</taxon>
        <taxon>Metamycoplasma</taxon>
    </lineage>
</organism>
<dbReference type="OrthoDB" id="401027at2"/>
<gene>
    <name evidence="2" type="ORF">DA803_02510</name>
</gene>
<evidence type="ECO:0000313" key="3">
    <source>
        <dbReference type="Proteomes" id="UP000252477"/>
    </source>
</evidence>
<dbReference type="PROSITE" id="PS51257">
    <property type="entry name" value="PROKAR_LIPOPROTEIN"/>
    <property type="match status" value="1"/>
</dbReference>
<dbReference type="KEGG" id="mpho:DA803_02510"/>